<reference evidence="2 3" key="1">
    <citation type="submission" date="2019-12" db="EMBL/GenBank/DDBJ databases">
        <title>Roseobacter cerasinus sp. nov., isolated from seawater around aquaculture.</title>
        <authorList>
            <person name="Muramatsu S."/>
            <person name="Takabe Y."/>
            <person name="Mori K."/>
            <person name="Takaichi S."/>
            <person name="Hanada S."/>
        </authorList>
    </citation>
    <scope>NUCLEOTIDE SEQUENCE [LARGE SCALE GENOMIC DNA]</scope>
    <source>
        <strain evidence="2 3">AI77</strain>
    </source>
</reference>
<dbReference type="InterPro" id="IPR002725">
    <property type="entry name" value="YgjP-like_metallopeptidase"/>
</dbReference>
<dbReference type="CDD" id="cd07344">
    <property type="entry name" value="M48_yhfN_like"/>
    <property type="match status" value="1"/>
</dbReference>
<dbReference type="Gene3D" id="3.30.2010.10">
    <property type="entry name" value="Metalloproteases ('zincins'), catalytic domain"/>
    <property type="match status" value="1"/>
</dbReference>
<keyword evidence="2" id="KW-0645">Protease</keyword>
<proteinExistence type="predicted"/>
<evidence type="ECO:0000313" key="3">
    <source>
        <dbReference type="Proteomes" id="UP000436522"/>
    </source>
</evidence>
<dbReference type="AlphaFoldDB" id="A0A640VUH0"/>
<dbReference type="PANTHER" id="PTHR30399">
    <property type="entry name" value="UNCHARACTERIZED PROTEIN YGJP"/>
    <property type="match status" value="1"/>
</dbReference>
<feature type="domain" description="YgjP-like metallopeptidase" evidence="1">
    <location>
        <begin position="2"/>
        <end position="184"/>
    </location>
</feature>
<gene>
    <name evidence="2" type="ORF">So717_22880</name>
</gene>
<dbReference type="PANTHER" id="PTHR30399:SF1">
    <property type="entry name" value="UTP PYROPHOSPHATASE"/>
    <property type="match status" value="1"/>
</dbReference>
<sequence length="197" mass="22022">MTLTLPQRVPQREALAFAREKEPWIRRHLAARGPDVDIAIGARVPVGGQLCDIVQGHGRRVVLSNGEVAVPGAPDRVGRRLVGHLKTLARARFAEASDTYAARLGHSYTALTLRDTRSRWGSCTADGRLMYSWRLILAPPEVLDYVAAHEVAHLVEMNHSPAFWAEVTRLYGDYAAPRKWLRTHGSELHRYRFGAAK</sequence>
<dbReference type="EMBL" id="BLIV01000004">
    <property type="protein sequence ID" value="GFE50535.1"/>
    <property type="molecule type" value="Genomic_DNA"/>
</dbReference>
<dbReference type="InterPro" id="IPR053136">
    <property type="entry name" value="UTP_pyrophosphatase-like"/>
</dbReference>
<accession>A0A640VUH0</accession>
<evidence type="ECO:0000313" key="2">
    <source>
        <dbReference type="EMBL" id="GFE50535.1"/>
    </source>
</evidence>
<comment type="caution">
    <text evidence="2">The sequence shown here is derived from an EMBL/GenBank/DDBJ whole genome shotgun (WGS) entry which is preliminary data.</text>
</comment>
<dbReference type="GO" id="GO:0008237">
    <property type="term" value="F:metallopeptidase activity"/>
    <property type="evidence" value="ECO:0007669"/>
    <property type="project" value="UniProtKB-KW"/>
</dbReference>
<protein>
    <submittedName>
        <fullName evidence="2">Zinc metalloprotease</fullName>
    </submittedName>
</protein>
<dbReference type="Proteomes" id="UP000436522">
    <property type="component" value="Unassembled WGS sequence"/>
</dbReference>
<name>A0A640VUH0_9RHOB</name>
<evidence type="ECO:0000259" key="1">
    <source>
        <dbReference type="Pfam" id="PF01863"/>
    </source>
</evidence>
<organism evidence="2 3">
    <name type="scientific">Roseobacter cerasinus</name>
    <dbReference type="NCBI Taxonomy" id="2602289"/>
    <lineage>
        <taxon>Bacteria</taxon>
        <taxon>Pseudomonadati</taxon>
        <taxon>Pseudomonadota</taxon>
        <taxon>Alphaproteobacteria</taxon>
        <taxon>Rhodobacterales</taxon>
        <taxon>Roseobacteraceae</taxon>
        <taxon>Roseobacter</taxon>
    </lineage>
</organism>
<keyword evidence="3" id="KW-1185">Reference proteome</keyword>
<dbReference type="GO" id="GO:0006508">
    <property type="term" value="P:proteolysis"/>
    <property type="evidence" value="ECO:0007669"/>
    <property type="project" value="UniProtKB-KW"/>
</dbReference>
<keyword evidence="2" id="KW-0378">Hydrolase</keyword>
<keyword evidence="2" id="KW-0482">Metalloprotease</keyword>
<dbReference type="Pfam" id="PF01863">
    <property type="entry name" value="YgjP-like"/>
    <property type="match status" value="1"/>
</dbReference>